<dbReference type="PANTHER" id="PTHR33445:SF1">
    <property type="entry name" value="ATP SYNTHASE SUBUNIT B"/>
    <property type="match status" value="1"/>
</dbReference>
<keyword evidence="8 13" id="KW-0406">Ion transport</keyword>
<keyword evidence="16" id="KW-1185">Reference proteome</keyword>
<dbReference type="CDD" id="cd06503">
    <property type="entry name" value="ATP-synt_Fo_b"/>
    <property type="match status" value="1"/>
</dbReference>
<keyword evidence="10 13" id="KW-0066">ATP synthesis</keyword>
<dbReference type="AlphaFoldDB" id="A0A6B8RVD5"/>
<comment type="subunit">
    <text evidence="13">F-type ATPases have 2 components, F(1) - the catalytic core - and F(0) - the membrane proton channel. F(1) has five subunits: alpha(3), beta(3), gamma(1), delta(1), epsilon(1). F(0) has three main subunits: a(1), b(2) and c(10-14). The alpha and beta chains form an alternating ring which encloses part of the gamma chain. F(1) is attached to F(0) by a central stalk formed by the gamma and epsilon chains, while a peripheral stalk is formed by the delta and b chains.</text>
</comment>
<dbReference type="GO" id="GO:0005886">
    <property type="term" value="C:plasma membrane"/>
    <property type="evidence" value="ECO:0007669"/>
    <property type="project" value="UniProtKB-SubCell"/>
</dbReference>
<dbReference type="Pfam" id="PF00430">
    <property type="entry name" value="ATP-synt_B"/>
    <property type="match status" value="1"/>
</dbReference>
<dbReference type="Proteomes" id="UP000426246">
    <property type="component" value="Chromosome"/>
</dbReference>
<dbReference type="OrthoDB" id="282095at2"/>
<comment type="function">
    <text evidence="13">Component of the F(0) channel, it forms part of the peripheral stalk, linking F(1) to F(0).</text>
</comment>
<dbReference type="PANTHER" id="PTHR33445">
    <property type="entry name" value="ATP SYNTHASE SUBUNIT B', CHLOROPLASTIC"/>
    <property type="match status" value="1"/>
</dbReference>
<reference evidence="16" key="1">
    <citation type="submission" date="2018-11" db="EMBL/GenBank/DDBJ databases">
        <title>Complete genome sequence of Paenibacillus sp. ML311-T8.</title>
        <authorList>
            <person name="Nam Y.-D."/>
            <person name="Kang J."/>
            <person name="Chung W.-H."/>
            <person name="Park Y.S."/>
        </authorList>
    </citation>
    <scope>NUCLEOTIDE SEQUENCE [LARGE SCALE GENOMIC DNA]</scope>
    <source>
        <strain evidence="16">ML311-T8</strain>
    </source>
</reference>
<accession>A0A6B8RVD5</accession>
<evidence type="ECO:0000256" key="2">
    <source>
        <dbReference type="ARBA" id="ARBA00022448"/>
    </source>
</evidence>
<keyword evidence="3 13" id="KW-1003">Cell membrane</keyword>
<comment type="function">
    <text evidence="11 13">F(1)F(0) ATP synthase produces ATP from ADP in the presence of a proton or sodium gradient. F-type ATPases consist of two structural domains, F(1) containing the extramembraneous catalytic core and F(0) containing the membrane proton channel, linked together by a central stalk and a peripheral stalk. During catalysis, ATP synthesis in the catalytic domain of F(1) is coupled via a rotary mechanism of the central stalk subunits to proton translocation.</text>
</comment>
<keyword evidence="7 13" id="KW-1133">Transmembrane helix</keyword>
<evidence type="ECO:0000313" key="16">
    <source>
        <dbReference type="Proteomes" id="UP000426246"/>
    </source>
</evidence>
<evidence type="ECO:0000256" key="8">
    <source>
        <dbReference type="ARBA" id="ARBA00023065"/>
    </source>
</evidence>
<dbReference type="GO" id="GO:0045259">
    <property type="term" value="C:proton-transporting ATP synthase complex"/>
    <property type="evidence" value="ECO:0007669"/>
    <property type="project" value="UniProtKB-KW"/>
</dbReference>
<dbReference type="GO" id="GO:0012505">
    <property type="term" value="C:endomembrane system"/>
    <property type="evidence" value="ECO:0007669"/>
    <property type="project" value="UniProtKB-SubCell"/>
</dbReference>
<protein>
    <recommendedName>
        <fullName evidence="13">ATP synthase subunit b</fullName>
    </recommendedName>
    <alternativeName>
        <fullName evidence="13">ATP synthase F(0) sector subunit b</fullName>
    </alternativeName>
    <alternativeName>
        <fullName evidence="13">ATPase subunit I</fullName>
    </alternativeName>
    <alternativeName>
        <fullName evidence="13">F-type ATPase subunit b</fullName>
        <shortName evidence="13">F-ATPase subunit b</shortName>
    </alternativeName>
</protein>
<evidence type="ECO:0000256" key="10">
    <source>
        <dbReference type="ARBA" id="ARBA00023310"/>
    </source>
</evidence>
<dbReference type="NCBIfam" id="TIGR01144">
    <property type="entry name" value="ATP_synt_b"/>
    <property type="match status" value="1"/>
</dbReference>
<name>A0A6B8RVD5_9BACL</name>
<evidence type="ECO:0000256" key="7">
    <source>
        <dbReference type="ARBA" id="ARBA00022989"/>
    </source>
</evidence>
<dbReference type="HAMAP" id="MF_01398">
    <property type="entry name" value="ATP_synth_b_bprime"/>
    <property type="match status" value="1"/>
</dbReference>
<evidence type="ECO:0000256" key="6">
    <source>
        <dbReference type="ARBA" id="ARBA00022781"/>
    </source>
</evidence>
<gene>
    <name evidence="13 15" type="primary">atpF</name>
    <name evidence="15" type="ORF">EHS13_00295</name>
</gene>
<keyword evidence="6 13" id="KW-0375">Hydrogen ion transport</keyword>
<keyword evidence="2 13" id="KW-0813">Transport</keyword>
<dbReference type="KEGG" id="ppsc:EHS13_00295"/>
<dbReference type="GO" id="GO:0046933">
    <property type="term" value="F:proton-transporting ATP synthase activity, rotational mechanism"/>
    <property type="evidence" value="ECO:0007669"/>
    <property type="project" value="UniProtKB-UniRule"/>
</dbReference>
<dbReference type="InterPro" id="IPR005864">
    <property type="entry name" value="ATP_synth_F0_bsu_bac"/>
</dbReference>
<evidence type="ECO:0000256" key="11">
    <source>
        <dbReference type="ARBA" id="ARBA00025198"/>
    </source>
</evidence>
<evidence type="ECO:0000256" key="5">
    <source>
        <dbReference type="ARBA" id="ARBA00022692"/>
    </source>
</evidence>
<proteinExistence type="inferred from homology"/>
<dbReference type="EMBL" id="CP034235">
    <property type="protein sequence ID" value="QGQ99897.1"/>
    <property type="molecule type" value="Genomic_DNA"/>
</dbReference>
<keyword evidence="4 13" id="KW-0138">CF(0)</keyword>
<evidence type="ECO:0000256" key="9">
    <source>
        <dbReference type="ARBA" id="ARBA00023136"/>
    </source>
</evidence>
<comment type="subcellular location">
    <subcellularLocation>
        <location evidence="13">Cell membrane</location>
        <topology evidence="13">Single-pass membrane protein</topology>
    </subcellularLocation>
    <subcellularLocation>
        <location evidence="12">Endomembrane system</location>
        <topology evidence="12">Single-pass membrane protein</topology>
    </subcellularLocation>
</comment>
<dbReference type="InterPro" id="IPR002146">
    <property type="entry name" value="ATP_synth_b/b'su_bac/chlpt"/>
</dbReference>
<evidence type="ECO:0000256" key="12">
    <source>
        <dbReference type="ARBA" id="ARBA00037847"/>
    </source>
</evidence>
<dbReference type="SUPFAM" id="SSF81573">
    <property type="entry name" value="F1F0 ATP synthase subunit B, membrane domain"/>
    <property type="match status" value="1"/>
</dbReference>
<keyword evidence="5 13" id="KW-0812">Transmembrane</keyword>
<evidence type="ECO:0000256" key="13">
    <source>
        <dbReference type="HAMAP-Rule" id="MF_01398"/>
    </source>
</evidence>
<evidence type="ECO:0000256" key="3">
    <source>
        <dbReference type="ARBA" id="ARBA00022475"/>
    </source>
</evidence>
<keyword evidence="9 13" id="KW-0472">Membrane</keyword>
<evidence type="ECO:0000256" key="4">
    <source>
        <dbReference type="ARBA" id="ARBA00022547"/>
    </source>
</evidence>
<comment type="similarity">
    <text evidence="1 13 14">Belongs to the ATPase B chain family.</text>
</comment>
<dbReference type="InterPro" id="IPR050059">
    <property type="entry name" value="ATP_synthase_B_chain"/>
</dbReference>
<evidence type="ECO:0000313" key="15">
    <source>
        <dbReference type="EMBL" id="QGQ99897.1"/>
    </source>
</evidence>
<feature type="transmembrane region" description="Helical" evidence="13">
    <location>
        <begin position="6"/>
        <end position="23"/>
    </location>
</feature>
<organism evidence="15 16">
    <name type="scientific">Paenibacillus psychroresistens</name>
    <dbReference type="NCBI Taxonomy" id="1778678"/>
    <lineage>
        <taxon>Bacteria</taxon>
        <taxon>Bacillati</taxon>
        <taxon>Bacillota</taxon>
        <taxon>Bacilli</taxon>
        <taxon>Bacillales</taxon>
        <taxon>Paenibacillaceae</taxon>
        <taxon>Paenibacillus</taxon>
    </lineage>
</organism>
<dbReference type="InterPro" id="IPR028987">
    <property type="entry name" value="ATP_synth_B-like_membr_sf"/>
</dbReference>
<evidence type="ECO:0000256" key="14">
    <source>
        <dbReference type="RuleBase" id="RU003848"/>
    </source>
</evidence>
<sequence length="162" mass="18300">MKLFEPSSFFVAIAAFLILFWLLKKYAFGPLFGIMEERRILVQSQLSNAESNRLQSEKLLTEQKEAIIEAKKSAYDILEQARQASGRQAEELIHSAKAETVRLKEEALKDIENEKDKAVAALRSQVSALSVMIASKIIEKQVDAKSQEQLVEQYLKEVGGKQ</sequence>
<evidence type="ECO:0000256" key="1">
    <source>
        <dbReference type="ARBA" id="ARBA00005513"/>
    </source>
</evidence>
<dbReference type="GO" id="GO:0046961">
    <property type="term" value="F:proton-transporting ATPase activity, rotational mechanism"/>
    <property type="evidence" value="ECO:0007669"/>
    <property type="project" value="TreeGrafter"/>
</dbReference>